<evidence type="ECO:0000313" key="2">
    <source>
        <dbReference type="EMBL" id="TXJ29450.1"/>
    </source>
</evidence>
<evidence type="ECO:0000256" key="1">
    <source>
        <dbReference type="SAM" id="Phobius"/>
    </source>
</evidence>
<name>A0A5C8DUN7_9SPIR</name>
<proteinExistence type="predicted"/>
<keyword evidence="2" id="KW-0808">Transferase</keyword>
<dbReference type="AlphaFoldDB" id="A0A5C8DUN7"/>
<organism evidence="2 3">
    <name type="scientific">Brachyspira aalborgi</name>
    <dbReference type="NCBI Taxonomy" id="29522"/>
    <lineage>
        <taxon>Bacteria</taxon>
        <taxon>Pseudomonadati</taxon>
        <taxon>Spirochaetota</taxon>
        <taxon>Spirochaetia</taxon>
        <taxon>Brachyspirales</taxon>
        <taxon>Brachyspiraceae</taxon>
        <taxon>Brachyspira</taxon>
    </lineage>
</organism>
<accession>A0A5C8DUN7</accession>
<dbReference type="GO" id="GO:0016740">
    <property type="term" value="F:transferase activity"/>
    <property type="evidence" value="ECO:0007669"/>
    <property type="project" value="UniProtKB-KW"/>
</dbReference>
<protein>
    <submittedName>
        <fullName evidence="2">CDP-glycerol--glycerophosphate glycerophosphotransferase</fullName>
    </submittedName>
</protein>
<dbReference type="EMBL" id="SAXX01000030">
    <property type="protein sequence ID" value="TXJ29450.1"/>
    <property type="molecule type" value="Genomic_DNA"/>
</dbReference>
<gene>
    <name evidence="2" type="ORF">EPJ69_12560</name>
</gene>
<keyword evidence="1" id="KW-1133">Transmembrane helix</keyword>
<reference evidence="2 3" key="1">
    <citation type="journal article" date="1992" name="Lakartidningen">
        <title>[Penicillin V and not amoxicillin is the first choice preparation in acute otitis].</title>
        <authorList>
            <person name="Kamme C."/>
            <person name="Lundgren K."/>
            <person name="Prellner K."/>
        </authorList>
    </citation>
    <scope>NUCLEOTIDE SEQUENCE [LARGE SCALE GENOMIC DNA]</scope>
    <source>
        <strain evidence="2 3">PC5538III-lc</strain>
    </source>
</reference>
<dbReference type="Proteomes" id="UP000324707">
    <property type="component" value="Unassembled WGS sequence"/>
</dbReference>
<keyword evidence="1" id="KW-0812">Transmembrane</keyword>
<keyword evidence="1" id="KW-0472">Membrane</keyword>
<feature type="transmembrane region" description="Helical" evidence="1">
    <location>
        <begin position="28"/>
        <end position="48"/>
    </location>
</feature>
<comment type="caution">
    <text evidence="2">The sequence shown here is derived from an EMBL/GenBank/DDBJ whole genome shotgun (WGS) entry which is preliminary data.</text>
</comment>
<evidence type="ECO:0000313" key="3">
    <source>
        <dbReference type="Proteomes" id="UP000324707"/>
    </source>
</evidence>
<feature type="non-terminal residue" evidence="2">
    <location>
        <position position="121"/>
    </location>
</feature>
<sequence length="121" mass="13882">MILSVVVLFIIIQSSLFCYIDPGTGSLLFSALFGIIGTLFFLSKALLIKLKTFSFADKINKKENISKAKIIIYGEDKRYYNVFKPIIEELINLEIPTIYYSSSEDDKIFEIKSDFLKSEFI</sequence>